<sequence>PYKSRREGCIRRGSVGKARVLTCVEGMHLPLLEPALQGHRRYQQERESSQSYATAENTQDLPQSDSLCLEPERRGVEEPGTRNTNGLRTPVLSLGSHSKLPSGSSAFTYPPVTLLPSSGPSSPPPRVWGMKTPGTSRLLYPAYS</sequence>
<organism evidence="2">
    <name type="scientific">Ursus maritimus</name>
    <name type="common">Polar bear</name>
    <name type="synonym">Thalarctos maritimus</name>
    <dbReference type="NCBI Taxonomy" id="29073"/>
    <lineage>
        <taxon>Eukaryota</taxon>
        <taxon>Metazoa</taxon>
        <taxon>Chordata</taxon>
        <taxon>Craniata</taxon>
        <taxon>Vertebrata</taxon>
        <taxon>Euteleostomi</taxon>
        <taxon>Mammalia</taxon>
        <taxon>Eutheria</taxon>
        <taxon>Laurasiatheria</taxon>
        <taxon>Carnivora</taxon>
        <taxon>Caniformia</taxon>
        <taxon>Ursidae</taxon>
        <taxon>Ursus</taxon>
    </lineage>
</organism>
<feature type="compositionally biased region" description="Polar residues" evidence="1">
    <location>
        <begin position="95"/>
        <end position="107"/>
    </location>
</feature>
<reference evidence="2" key="1">
    <citation type="submission" date="2019-03" db="UniProtKB">
        <authorList>
            <consortium name="Ensembl"/>
        </authorList>
    </citation>
    <scope>IDENTIFICATION</scope>
</reference>
<protein>
    <submittedName>
        <fullName evidence="2">Uncharacterized protein</fullName>
    </submittedName>
</protein>
<dbReference type="AlphaFoldDB" id="A0A452U688"/>
<evidence type="ECO:0000313" key="2">
    <source>
        <dbReference type="Ensembl" id="ENSUMAP00000016252"/>
    </source>
</evidence>
<dbReference type="Gene3D" id="2.40.50.140">
    <property type="entry name" value="Nucleic acid-binding proteins"/>
    <property type="match status" value="1"/>
</dbReference>
<feature type="compositionally biased region" description="Low complexity" evidence="1">
    <location>
        <begin position="110"/>
        <end position="120"/>
    </location>
</feature>
<accession>A0A452U688</accession>
<dbReference type="Pfam" id="PF15490">
    <property type="entry name" value="Ten1_2"/>
    <property type="match status" value="1"/>
</dbReference>
<name>A0A452U688_URSMA</name>
<feature type="compositionally biased region" description="Basic and acidic residues" evidence="1">
    <location>
        <begin position="70"/>
        <end position="80"/>
    </location>
</feature>
<feature type="compositionally biased region" description="Polar residues" evidence="1">
    <location>
        <begin position="49"/>
        <end position="66"/>
    </location>
</feature>
<dbReference type="InterPro" id="IPR029146">
    <property type="entry name" value="Ten1_animal_plant"/>
</dbReference>
<dbReference type="InterPro" id="IPR012340">
    <property type="entry name" value="NA-bd_OB-fold"/>
</dbReference>
<evidence type="ECO:0000256" key="1">
    <source>
        <dbReference type="SAM" id="MobiDB-lite"/>
    </source>
</evidence>
<feature type="region of interest" description="Disordered" evidence="1">
    <location>
        <begin position="38"/>
        <end position="135"/>
    </location>
</feature>
<proteinExistence type="predicted"/>
<dbReference type="Ensembl" id="ENSUMAT00000019216.1">
    <property type="protein sequence ID" value="ENSUMAP00000016252.1"/>
    <property type="gene ID" value="ENSUMAG00000011954.1"/>
</dbReference>